<feature type="transmembrane region" description="Helical" evidence="6">
    <location>
        <begin position="63"/>
        <end position="88"/>
    </location>
</feature>
<evidence type="ECO:0000256" key="5">
    <source>
        <dbReference type="ARBA" id="ARBA00023136"/>
    </source>
</evidence>
<evidence type="ECO:0000313" key="8">
    <source>
        <dbReference type="Proteomes" id="UP000007364"/>
    </source>
</evidence>
<comment type="similarity">
    <text evidence="2">Belongs to the autoinducer-2 exporter (AI-2E) (TC 2.A.86) family.</text>
</comment>
<keyword evidence="4 6" id="KW-1133">Transmembrane helix</keyword>
<keyword evidence="5 6" id="KW-0472">Membrane</keyword>
<gene>
    <name evidence="7" type="ORF">I215_06187</name>
</gene>
<keyword evidence="8" id="KW-1185">Reference proteome</keyword>
<comment type="caution">
    <text evidence="7">The sequence shown here is derived from an EMBL/GenBank/DDBJ whole genome shotgun (WGS) entry which is preliminary data.</text>
</comment>
<organism evidence="7 8">
    <name type="scientific">Galbibacter marinus</name>
    <dbReference type="NCBI Taxonomy" id="555500"/>
    <lineage>
        <taxon>Bacteria</taxon>
        <taxon>Pseudomonadati</taxon>
        <taxon>Bacteroidota</taxon>
        <taxon>Flavobacteriia</taxon>
        <taxon>Flavobacteriales</taxon>
        <taxon>Flavobacteriaceae</taxon>
        <taxon>Galbibacter</taxon>
    </lineage>
</organism>
<protein>
    <recommendedName>
        <fullName evidence="9">AI-2E family transporter</fullName>
    </recommendedName>
</protein>
<dbReference type="Pfam" id="PF01594">
    <property type="entry name" value="AI-2E_transport"/>
    <property type="match status" value="1"/>
</dbReference>
<feature type="transmembrane region" description="Helical" evidence="6">
    <location>
        <begin position="141"/>
        <end position="163"/>
    </location>
</feature>
<evidence type="ECO:0000256" key="1">
    <source>
        <dbReference type="ARBA" id="ARBA00004141"/>
    </source>
</evidence>
<sequence>MYKDQLSPGLIRQLFVLLSIVLLGYLIIEELLPYLSGILGAVTMYVIFKRLMKRLVKIGCRRWVAATIIILISIVIIIIPVSLIVLLLSSKIQKAVANSEDLIAIIKSKILEVEQYVGFSLSTELNTKEITGWVSTQIQGLAGGTFDALIALTIMYFILYFLLIDSENLQKRVLNFLPLSDENIRLISKESSEVVKSNAIGIPLVALLQGIVALIGYYIFGVQDPIFWFVVTVIGSMIPFVGTALGVIPVTLLLYAQGEQWQAVGLLIYGIAVVGSTDNVFRMVVQRRLANLHPLITLIGVIIGVPLFGFIGLVFGPLLLSLFLLLVKIYKNEYGNKDTNLPHQ</sequence>
<feature type="transmembrane region" description="Helical" evidence="6">
    <location>
        <begin position="226"/>
        <end position="256"/>
    </location>
</feature>
<comment type="subcellular location">
    <subcellularLocation>
        <location evidence="1">Membrane</location>
        <topology evidence="1">Multi-pass membrane protein</topology>
    </subcellularLocation>
</comment>
<evidence type="ECO:0000256" key="6">
    <source>
        <dbReference type="SAM" id="Phobius"/>
    </source>
</evidence>
<dbReference type="EMBL" id="AMSG01000005">
    <property type="protein sequence ID" value="EKF55801.1"/>
    <property type="molecule type" value="Genomic_DNA"/>
</dbReference>
<dbReference type="AlphaFoldDB" id="K2Q4S5"/>
<reference evidence="7 8" key="1">
    <citation type="journal article" date="2012" name="J. Bacteriol.">
        <title>Genome Sequence of Galbibacter marinum Type Strain ck-I2-15.</title>
        <authorList>
            <person name="Lai Q."/>
            <person name="Li C."/>
            <person name="Shao Z."/>
        </authorList>
    </citation>
    <scope>NUCLEOTIDE SEQUENCE [LARGE SCALE GENOMIC DNA]</scope>
    <source>
        <strain evidence="8">ck-I2-15</strain>
    </source>
</reference>
<name>K2Q4S5_9FLAO</name>
<dbReference type="OrthoDB" id="9773730at2"/>
<feature type="transmembrane region" description="Helical" evidence="6">
    <location>
        <begin position="199"/>
        <end position="220"/>
    </location>
</feature>
<proteinExistence type="inferred from homology"/>
<dbReference type="RefSeq" id="WP_008991109.1">
    <property type="nucleotide sequence ID" value="NZ_AMSG01000005.1"/>
</dbReference>
<dbReference type="InterPro" id="IPR002549">
    <property type="entry name" value="AI-2E-like"/>
</dbReference>
<evidence type="ECO:0000256" key="4">
    <source>
        <dbReference type="ARBA" id="ARBA00022989"/>
    </source>
</evidence>
<keyword evidence="3 6" id="KW-0812">Transmembrane</keyword>
<dbReference type="PANTHER" id="PTHR21716:SF4">
    <property type="entry name" value="TRANSMEMBRANE PROTEIN 245"/>
    <property type="match status" value="1"/>
</dbReference>
<evidence type="ECO:0008006" key="9">
    <source>
        <dbReference type="Google" id="ProtNLM"/>
    </source>
</evidence>
<feature type="transmembrane region" description="Helical" evidence="6">
    <location>
        <begin position="296"/>
        <end position="327"/>
    </location>
</feature>
<evidence type="ECO:0000256" key="2">
    <source>
        <dbReference type="ARBA" id="ARBA00009773"/>
    </source>
</evidence>
<feature type="transmembrane region" description="Helical" evidence="6">
    <location>
        <begin position="263"/>
        <end position="284"/>
    </location>
</feature>
<accession>K2Q4S5</accession>
<evidence type="ECO:0000256" key="3">
    <source>
        <dbReference type="ARBA" id="ARBA00022692"/>
    </source>
</evidence>
<dbReference type="PANTHER" id="PTHR21716">
    <property type="entry name" value="TRANSMEMBRANE PROTEIN"/>
    <property type="match status" value="1"/>
</dbReference>
<evidence type="ECO:0000313" key="7">
    <source>
        <dbReference type="EMBL" id="EKF55801.1"/>
    </source>
</evidence>
<dbReference type="eggNOG" id="COG0628">
    <property type="taxonomic scope" value="Bacteria"/>
</dbReference>
<dbReference type="PATRIC" id="fig|555500.3.peg.1282"/>
<dbReference type="Proteomes" id="UP000007364">
    <property type="component" value="Unassembled WGS sequence"/>
</dbReference>
<dbReference type="GO" id="GO:0016020">
    <property type="term" value="C:membrane"/>
    <property type="evidence" value="ECO:0007669"/>
    <property type="project" value="UniProtKB-SubCell"/>
</dbReference>
<dbReference type="STRING" id="555500.I215_06187"/>